<dbReference type="InterPro" id="IPR010898">
    <property type="entry name" value="Hpre_diP_synth_I"/>
</dbReference>
<keyword evidence="1" id="KW-0472">Membrane</keyword>
<feature type="transmembrane region" description="Helical" evidence="1">
    <location>
        <begin position="76"/>
        <end position="97"/>
    </location>
</feature>
<feature type="transmembrane region" description="Helical" evidence="1">
    <location>
        <begin position="104"/>
        <end position="129"/>
    </location>
</feature>
<accession>A0A7C3YRW1</accession>
<dbReference type="InterPro" id="IPR014535">
    <property type="entry name" value="Hpre_diP_synt_I"/>
</dbReference>
<comment type="caution">
    <text evidence="2">The sequence shown here is derived from an EMBL/GenBank/DDBJ whole genome shotgun (WGS) entry which is preliminary data.</text>
</comment>
<sequence length="175" mass="18976">MILMVSQNKIGRIILLSSLSSILYGIESFIPKPFPFLRIGLGNILVLFSIINMGITSGIIVGVSKSIIGGLLSGTFLTPSTILSITGTLSSIVLMFFLKNMKVFGIIGISTAGSIMNTFVQVLVVSFIFTGLSSLIYLLKTLLIFSTITGVIIGIITFYLLESFERRKYAIESFS</sequence>
<protein>
    <recommendedName>
        <fullName evidence="3">Gx transporter family protein</fullName>
    </recommendedName>
</protein>
<feature type="transmembrane region" description="Helical" evidence="1">
    <location>
        <begin position="135"/>
        <end position="161"/>
    </location>
</feature>
<evidence type="ECO:0008006" key="3">
    <source>
        <dbReference type="Google" id="ProtNLM"/>
    </source>
</evidence>
<dbReference type="PIRSF" id="PIRSF027391">
    <property type="entry name" value="Hpre_diP_synt_I"/>
    <property type="match status" value="1"/>
</dbReference>
<feature type="transmembrane region" description="Helical" evidence="1">
    <location>
        <begin position="42"/>
        <end position="64"/>
    </location>
</feature>
<proteinExistence type="predicted"/>
<gene>
    <name evidence="2" type="ORF">ENX07_00765</name>
</gene>
<dbReference type="EMBL" id="DTMQ01000009">
    <property type="protein sequence ID" value="HGE98594.1"/>
    <property type="molecule type" value="Genomic_DNA"/>
</dbReference>
<organism evidence="2">
    <name type="scientific">candidate division WOR-3 bacterium</name>
    <dbReference type="NCBI Taxonomy" id="2052148"/>
    <lineage>
        <taxon>Bacteria</taxon>
        <taxon>Bacteria division WOR-3</taxon>
    </lineage>
</organism>
<dbReference type="Gene3D" id="1.10.1760.20">
    <property type="match status" value="1"/>
</dbReference>
<keyword evidence="1" id="KW-0812">Transmembrane</keyword>
<dbReference type="Pfam" id="PF07456">
    <property type="entry name" value="Hpre_diP_synt_I"/>
    <property type="match status" value="1"/>
</dbReference>
<evidence type="ECO:0000256" key="1">
    <source>
        <dbReference type="SAM" id="Phobius"/>
    </source>
</evidence>
<keyword evidence="1" id="KW-1133">Transmembrane helix</keyword>
<reference evidence="2" key="1">
    <citation type="journal article" date="2020" name="mSystems">
        <title>Genome- and Community-Level Interaction Insights into Carbon Utilization and Element Cycling Functions of Hydrothermarchaeota in Hydrothermal Sediment.</title>
        <authorList>
            <person name="Zhou Z."/>
            <person name="Liu Y."/>
            <person name="Xu W."/>
            <person name="Pan J."/>
            <person name="Luo Z.H."/>
            <person name="Li M."/>
        </authorList>
    </citation>
    <scope>NUCLEOTIDE SEQUENCE [LARGE SCALE GENOMIC DNA]</scope>
    <source>
        <strain evidence="2">SpSt-906</strain>
    </source>
</reference>
<name>A0A7C3YRW1_UNCW3</name>
<dbReference type="AlphaFoldDB" id="A0A7C3YRW1"/>
<evidence type="ECO:0000313" key="2">
    <source>
        <dbReference type="EMBL" id="HGE98594.1"/>
    </source>
</evidence>